<comment type="pathway">
    <text evidence="2 10 11">Glycan degradation; xylan degradation.</text>
</comment>
<feature type="chain" id="PRO_5030135069" description="Endo-1,4-beta-xylanase" evidence="12">
    <location>
        <begin position="30"/>
        <end position="215"/>
    </location>
</feature>
<evidence type="ECO:0000256" key="3">
    <source>
        <dbReference type="ARBA" id="ARBA00007792"/>
    </source>
</evidence>
<dbReference type="InterPro" id="IPR033123">
    <property type="entry name" value="GH11_dom"/>
</dbReference>
<name>A0A5N7IMA2_9CLOT</name>
<dbReference type="PANTHER" id="PTHR46828">
    <property type="entry name" value="ENDO-1,4-BETA-XYLANASE A-RELATED"/>
    <property type="match status" value="1"/>
</dbReference>
<dbReference type="InterPro" id="IPR018208">
    <property type="entry name" value="GH11_AS_1"/>
</dbReference>
<evidence type="ECO:0000256" key="8">
    <source>
        <dbReference type="ARBA" id="ARBA00023295"/>
    </source>
</evidence>
<evidence type="ECO:0000313" key="14">
    <source>
        <dbReference type="EMBL" id="MPQ62106.1"/>
    </source>
</evidence>
<dbReference type="EMBL" id="SPSF01000018">
    <property type="protein sequence ID" value="MPQ62106.1"/>
    <property type="molecule type" value="Genomic_DNA"/>
</dbReference>
<dbReference type="AlphaFoldDB" id="A0A5N7IMA2"/>
<keyword evidence="5 10" id="KW-0858">Xylan degradation</keyword>
<dbReference type="InterPro" id="IPR001137">
    <property type="entry name" value="Glyco_hydro_11"/>
</dbReference>
<feature type="signal peptide" evidence="12">
    <location>
        <begin position="1"/>
        <end position="29"/>
    </location>
</feature>
<dbReference type="Gene3D" id="2.60.120.180">
    <property type="match status" value="1"/>
</dbReference>
<keyword evidence="12" id="KW-0732">Signal</keyword>
<evidence type="ECO:0000256" key="4">
    <source>
        <dbReference type="ARBA" id="ARBA00012590"/>
    </source>
</evidence>
<accession>A0A5N7IMA2</accession>
<dbReference type="Proteomes" id="UP000342249">
    <property type="component" value="Unassembled WGS sequence"/>
</dbReference>
<evidence type="ECO:0000256" key="12">
    <source>
        <dbReference type="SAM" id="SignalP"/>
    </source>
</evidence>
<dbReference type="UniPathway" id="UPA00114"/>
<dbReference type="InterPro" id="IPR013320">
    <property type="entry name" value="ConA-like_dom_sf"/>
</dbReference>
<feature type="active site" description="Proton donor" evidence="10">
    <location>
        <position position="202"/>
    </location>
</feature>
<sequence length="215" mass="23553">MGKFNKKVLMVFLAISMSFSSFFSLTANAAATDYWQNWTDGGGTVNAINGPGGNYSVSWKNSGNFVVGKGWSIGSASRVINYNAGTFSPSGNGYLALYGWTRDSLIEYYVVDNWGTYRPTGTYKGTVSSDGGKYDIYTTTRTNAPSIEGPGLRTFTQFWSVRQSKREIGRNSTITFSNHVNAWKSKGMNLGSIWSYQMLATEGYQSSGSSNVTVY</sequence>
<dbReference type="GO" id="GO:0031176">
    <property type="term" value="F:endo-1,4-beta-xylanase activity"/>
    <property type="evidence" value="ECO:0007669"/>
    <property type="project" value="UniProtKB-UniRule"/>
</dbReference>
<comment type="similarity">
    <text evidence="3 10 11">Belongs to the glycosyl hydrolase 11 (cellulase G) family.</text>
</comment>
<evidence type="ECO:0000256" key="7">
    <source>
        <dbReference type="ARBA" id="ARBA00023277"/>
    </source>
</evidence>
<evidence type="ECO:0000256" key="6">
    <source>
        <dbReference type="ARBA" id="ARBA00022801"/>
    </source>
</evidence>
<dbReference type="Pfam" id="PF00457">
    <property type="entry name" value="Glyco_hydro_11"/>
    <property type="match status" value="1"/>
</dbReference>
<evidence type="ECO:0000256" key="9">
    <source>
        <dbReference type="ARBA" id="ARBA00023326"/>
    </source>
</evidence>
<keyword evidence="9 10" id="KW-0624">Polysaccharide degradation</keyword>
<dbReference type="SUPFAM" id="SSF49899">
    <property type="entry name" value="Concanavalin A-like lectins/glucanases"/>
    <property type="match status" value="1"/>
</dbReference>
<feature type="active site" description="Nucleophile" evidence="10">
    <location>
        <position position="107"/>
    </location>
</feature>
<keyword evidence="7 10" id="KW-0119">Carbohydrate metabolism</keyword>
<evidence type="ECO:0000256" key="1">
    <source>
        <dbReference type="ARBA" id="ARBA00000681"/>
    </source>
</evidence>
<proteinExistence type="inferred from homology"/>
<evidence type="ECO:0000256" key="11">
    <source>
        <dbReference type="RuleBase" id="RU362015"/>
    </source>
</evidence>
<organism evidence="14 15">
    <name type="scientific">Clostridium estertheticum</name>
    <dbReference type="NCBI Taxonomy" id="238834"/>
    <lineage>
        <taxon>Bacteria</taxon>
        <taxon>Bacillati</taxon>
        <taxon>Bacillota</taxon>
        <taxon>Clostridia</taxon>
        <taxon>Eubacteriales</taxon>
        <taxon>Clostridiaceae</taxon>
        <taxon>Clostridium</taxon>
    </lineage>
</organism>
<comment type="caution">
    <text evidence="14">The sequence shown here is derived from an EMBL/GenBank/DDBJ whole genome shotgun (WGS) entry which is preliminary data.</text>
</comment>
<gene>
    <name evidence="14" type="ORF">E4V82_08265</name>
</gene>
<dbReference type="EC" id="3.2.1.8" evidence="4 10"/>
<dbReference type="GO" id="GO:0045493">
    <property type="term" value="P:xylan catabolic process"/>
    <property type="evidence" value="ECO:0007669"/>
    <property type="project" value="UniProtKB-UniRule"/>
</dbReference>
<dbReference type="PROSITE" id="PS00777">
    <property type="entry name" value="GH11_2"/>
    <property type="match status" value="1"/>
</dbReference>
<protein>
    <recommendedName>
        <fullName evidence="4 10">Endo-1,4-beta-xylanase</fullName>
        <ecNumber evidence="4 10">3.2.1.8</ecNumber>
    </recommendedName>
</protein>
<evidence type="ECO:0000313" key="15">
    <source>
        <dbReference type="Proteomes" id="UP000342249"/>
    </source>
</evidence>
<comment type="catalytic activity">
    <reaction evidence="1 10 11">
        <text>Endohydrolysis of (1-&gt;4)-beta-D-xylosidic linkages in xylans.</text>
        <dbReference type="EC" id="3.2.1.8"/>
    </reaction>
</comment>
<evidence type="ECO:0000256" key="10">
    <source>
        <dbReference type="PROSITE-ProRule" id="PRU01097"/>
    </source>
</evidence>
<keyword evidence="8 10" id="KW-0326">Glycosidase</keyword>
<evidence type="ECO:0000259" key="13">
    <source>
        <dbReference type="PROSITE" id="PS51761"/>
    </source>
</evidence>
<dbReference type="PRINTS" id="PR00911">
    <property type="entry name" value="GLHYDRLASE11"/>
</dbReference>
<dbReference type="RefSeq" id="WP_152752001.1">
    <property type="nucleotide sequence ID" value="NZ_SPSE01000020.1"/>
</dbReference>
<reference evidence="14 15" key="1">
    <citation type="journal article" date="2019" name="Lett. Appl. Microbiol.">
        <title>A case of 'blown pack' spoilage of vacuum-packaged pork likely associated with Clostridium estertheticum in Canada.</title>
        <authorList>
            <person name="Zhang P."/>
            <person name="Ward P."/>
            <person name="McMullen L.M."/>
            <person name="Yang X."/>
        </authorList>
    </citation>
    <scope>NUCLEOTIDE SEQUENCE [LARGE SCALE GENOMIC DNA]</scope>
    <source>
        <strain evidence="14 15">MA19</strain>
    </source>
</reference>
<keyword evidence="6 10" id="KW-0378">Hydrolase</keyword>
<dbReference type="PANTHER" id="PTHR46828:SF2">
    <property type="entry name" value="ENDO-1,4-BETA-XYLANASE A-RELATED"/>
    <property type="match status" value="1"/>
</dbReference>
<evidence type="ECO:0000256" key="5">
    <source>
        <dbReference type="ARBA" id="ARBA00022651"/>
    </source>
</evidence>
<dbReference type="FunFam" id="2.60.120.180:FF:000001">
    <property type="entry name" value="Endo-1,4-beta-xylanase"/>
    <property type="match status" value="1"/>
</dbReference>
<evidence type="ECO:0000256" key="2">
    <source>
        <dbReference type="ARBA" id="ARBA00004851"/>
    </source>
</evidence>
<dbReference type="PROSITE" id="PS51761">
    <property type="entry name" value="GH11_3"/>
    <property type="match status" value="1"/>
</dbReference>
<dbReference type="InterPro" id="IPR013319">
    <property type="entry name" value="GH11/12"/>
</dbReference>
<dbReference type="InterPro" id="IPR033119">
    <property type="entry name" value="GH11_AS_2"/>
</dbReference>
<feature type="domain" description="GH11" evidence="13">
    <location>
        <begin position="21"/>
        <end position="215"/>
    </location>
</feature>
<dbReference type="PROSITE" id="PS00776">
    <property type="entry name" value="GH11_1"/>
    <property type="match status" value="1"/>
</dbReference>